<proteinExistence type="predicted"/>
<keyword evidence="1" id="KW-0808">Transferase</keyword>
<name>A0ABS5KPC8_9ACTN</name>
<feature type="domain" description="Beta-ketoacyl-[acyl-carrier-protein] synthase III C-terminal" evidence="3">
    <location>
        <begin position="224"/>
        <end position="313"/>
    </location>
</feature>
<dbReference type="CDD" id="cd00827">
    <property type="entry name" value="init_cond_enzymes"/>
    <property type="match status" value="1"/>
</dbReference>
<dbReference type="InterPro" id="IPR013747">
    <property type="entry name" value="ACP_syn_III_C"/>
</dbReference>
<gene>
    <name evidence="4" type="ORF">KGQ19_13440</name>
</gene>
<dbReference type="InterPro" id="IPR016039">
    <property type="entry name" value="Thiolase-like"/>
</dbReference>
<dbReference type="Proteomes" id="UP000730482">
    <property type="component" value="Unassembled WGS sequence"/>
</dbReference>
<protein>
    <submittedName>
        <fullName evidence="4">Ketoacyl-ACP synthase III family protein</fullName>
    </submittedName>
</protein>
<evidence type="ECO:0000256" key="1">
    <source>
        <dbReference type="ARBA" id="ARBA00022679"/>
    </source>
</evidence>
<evidence type="ECO:0000313" key="4">
    <source>
        <dbReference type="EMBL" id="MBS2547870.1"/>
    </source>
</evidence>
<keyword evidence="5" id="KW-1185">Reference proteome</keyword>
<organism evidence="4 5">
    <name type="scientific">Catenulispora pinistramenti</name>
    <dbReference type="NCBI Taxonomy" id="2705254"/>
    <lineage>
        <taxon>Bacteria</taxon>
        <taxon>Bacillati</taxon>
        <taxon>Actinomycetota</taxon>
        <taxon>Actinomycetes</taxon>
        <taxon>Catenulisporales</taxon>
        <taxon>Catenulisporaceae</taxon>
        <taxon>Catenulispora</taxon>
    </lineage>
</organism>
<dbReference type="PANTHER" id="PTHR34069:SF2">
    <property type="entry name" value="BETA-KETOACYL-[ACYL-CARRIER-PROTEIN] SYNTHASE III"/>
    <property type="match status" value="1"/>
</dbReference>
<evidence type="ECO:0000313" key="5">
    <source>
        <dbReference type="Proteomes" id="UP000730482"/>
    </source>
</evidence>
<dbReference type="PANTHER" id="PTHR34069">
    <property type="entry name" value="3-OXOACYL-[ACYL-CARRIER-PROTEIN] SYNTHASE 3"/>
    <property type="match status" value="1"/>
</dbReference>
<dbReference type="RefSeq" id="WP_212009451.1">
    <property type="nucleotide sequence ID" value="NZ_JAAFYZ010000036.1"/>
</dbReference>
<evidence type="ECO:0000259" key="3">
    <source>
        <dbReference type="Pfam" id="PF08541"/>
    </source>
</evidence>
<evidence type="ECO:0000256" key="2">
    <source>
        <dbReference type="ARBA" id="ARBA00023315"/>
    </source>
</evidence>
<keyword evidence="2" id="KW-0012">Acyltransferase</keyword>
<comment type="caution">
    <text evidence="4">The sequence shown here is derived from an EMBL/GenBank/DDBJ whole genome shotgun (WGS) entry which is preliminary data.</text>
</comment>
<dbReference type="Gene3D" id="3.40.47.10">
    <property type="match status" value="2"/>
</dbReference>
<reference evidence="4 5" key="1">
    <citation type="submission" date="2020-02" db="EMBL/GenBank/DDBJ databases">
        <title>Acidophilic actinobacteria isolated from forest soil.</title>
        <authorList>
            <person name="Golinska P."/>
        </authorList>
    </citation>
    <scope>NUCLEOTIDE SEQUENCE [LARGE SCALE GENOMIC DNA]</scope>
    <source>
        <strain evidence="4 5">NL8</strain>
    </source>
</reference>
<dbReference type="Pfam" id="PF08541">
    <property type="entry name" value="ACP_syn_III_C"/>
    <property type="match status" value="1"/>
</dbReference>
<sequence length="330" mass="35262">MLAQLTTLHDLAAYAPQESADVLDVAADLGLSRSQGRLFHRVHGLDRLRQDPDQHLFDLLCAPARTVVERVADHEDIRYLIYAHTIQQVTPAGLDPATRIAELLGLPDAEAFSLTQQGCAGGLAAVDAAGELLRADGDPAAKALVVTGEKAFSKLARLIDNTAIMGEASAACLVGIGGGPAVVRGYAVRTDGRFSHGIRMTPQAVRDFGESYPADLAAVIQEALAEAATDLSELTAVIPHNVNRSSWLRVIKELGVDKQLVYLDNIPRYSHCFCVDPFLNLVTLREQGRLAAGGRYLLTAVGLGATYAAMVIDMVVEPATNEEASCQARQ</sequence>
<accession>A0ABS5KPC8</accession>
<dbReference type="EMBL" id="JAAFYZ010000036">
    <property type="protein sequence ID" value="MBS2547870.1"/>
    <property type="molecule type" value="Genomic_DNA"/>
</dbReference>
<dbReference type="SUPFAM" id="SSF53901">
    <property type="entry name" value="Thiolase-like"/>
    <property type="match status" value="1"/>
</dbReference>